<dbReference type="EMBL" id="JACHOC010000006">
    <property type="protein sequence ID" value="MBB4623168.1"/>
    <property type="molecule type" value="Genomic_DNA"/>
</dbReference>
<protein>
    <submittedName>
        <fullName evidence="1">Uncharacterized protein</fullName>
    </submittedName>
</protein>
<name>A0ABR6KP86_9BACT</name>
<sequence>MQEVNRIACVNAAGFIQEFRVIWDAVATYRTRVQRCFLK</sequence>
<proteinExistence type="predicted"/>
<comment type="caution">
    <text evidence="1">The sequence shown here is derived from an EMBL/GenBank/DDBJ whole genome shotgun (WGS) entry which is preliminary data.</text>
</comment>
<keyword evidence="2" id="KW-1185">Reference proteome</keyword>
<accession>A0ABR6KP86</accession>
<evidence type="ECO:0000313" key="2">
    <source>
        <dbReference type="Proteomes" id="UP000533637"/>
    </source>
</evidence>
<organism evidence="1 2">
    <name type="scientific">Parabacteroides faecis</name>
    <dbReference type="NCBI Taxonomy" id="1217282"/>
    <lineage>
        <taxon>Bacteria</taxon>
        <taxon>Pseudomonadati</taxon>
        <taxon>Bacteroidota</taxon>
        <taxon>Bacteroidia</taxon>
        <taxon>Bacteroidales</taxon>
        <taxon>Tannerellaceae</taxon>
        <taxon>Parabacteroides</taxon>
    </lineage>
</organism>
<reference evidence="1 2" key="1">
    <citation type="submission" date="2020-08" db="EMBL/GenBank/DDBJ databases">
        <title>Genomic Encyclopedia of Type Strains, Phase IV (KMG-IV): sequencing the most valuable type-strain genomes for metagenomic binning, comparative biology and taxonomic classification.</title>
        <authorList>
            <person name="Goeker M."/>
        </authorList>
    </citation>
    <scope>NUCLEOTIDE SEQUENCE [LARGE SCALE GENOMIC DNA]</scope>
    <source>
        <strain evidence="1 2">DSM 102983</strain>
    </source>
</reference>
<evidence type="ECO:0000313" key="1">
    <source>
        <dbReference type="EMBL" id="MBB4623168.1"/>
    </source>
</evidence>
<dbReference type="Proteomes" id="UP000533637">
    <property type="component" value="Unassembled WGS sequence"/>
</dbReference>
<gene>
    <name evidence="1" type="ORF">GGQ57_003080</name>
</gene>